<protein>
    <recommendedName>
        <fullName evidence="4">Lipoprotein</fullName>
    </recommendedName>
</protein>
<dbReference type="EMBL" id="JAROCC010000003">
    <property type="protein sequence ID" value="MDN4606892.1"/>
    <property type="molecule type" value="Genomic_DNA"/>
</dbReference>
<evidence type="ECO:0000313" key="2">
    <source>
        <dbReference type="EMBL" id="MDN4606892.1"/>
    </source>
</evidence>
<evidence type="ECO:0008006" key="4">
    <source>
        <dbReference type="Google" id="ProtNLM"/>
    </source>
</evidence>
<keyword evidence="1" id="KW-0472">Membrane</keyword>
<feature type="transmembrane region" description="Helical" evidence="1">
    <location>
        <begin position="12"/>
        <end position="31"/>
    </location>
</feature>
<dbReference type="Proteomes" id="UP001175097">
    <property type="component" value="Unassembled WGS sequence"/>
</dbReference>
<evidence type="ECO:0000313" key="3">
    <source>
        <dbReference type="Proteomes" id="UP001175097"/>
    </source>
</evidence>
<dbReference type="PROSITE" id="PS51257">
    <property type="entry name" value="PROKAR_LIPOPROTEIN"/>
    <property type="match status" value="1"/>
</dbReference>
<evidence type="ECO:0000256" key="1">
    <source>
        <dbReference type="SAM" id="Phobius"/>
    </source>
</evidence>
<dbReference type="SUPFAM" id="SSF63825">
    <property type="entry name" value="YWTD domain"/>
    <property type="match status" value="1"/>
</dbReference>
<keyword evidence="3" id="KW-1185">Reference proteome</keyword>
<name>A0ABT8JPJ7_9BACL</name>
<organism evidence="2 3">
    <name type="scientific">Sporosarcina highlanderae</name>
    <dbReference type="NCBI Taxonomy" id="3035916"/>
    <lineage>
        <taxon>Bacteria</taxon>
        <taxon>Bacillati</taxon>
        <taxon>Bacillota</taxon>
        <taxon>Bacilli</taxon>
        <taxon>Bacillales</taxon>
        <taxon>Caryophanaceae</taxon>
        <taxon>Sporosarcina</taxon>
    </lineage>
</organism>
<dbReference type="RefSeq" id="WP_301242440.1">
    <property type="nucleotide sequence ID" value="NZ_JAROCC010000003.1"/>
</dbReference>
<keyword evidence="1" id="KW-0812">Transmembrane</keyword>
<proteinExistence type="predicted"/>
<comment type="caution">
    <text evidence="2">The sequence shown here is derived from an EMBL/GenBank/DDBJ whole genome shotgun (WGS) entry which is preliminary data.</text>
</comment>
<reference evidence="2" key="1">
    <citation type="submission" date="2023-03" db="EMBL/GenBank/DDBJ databases">
        <title>MT1 and MT2 Draft Genomes of Novel Species.</title>
        <authorList>
            <person name="Venkateswaran K."/>
        </authorList>
    </citation>
    <scope>NUCLEOTIDE SEQUENCE</scope>
    <source>
        <strain evidence="2">F6_3S_P_2</strain>
    </source>
</reference>
<accession>A0ABT8JPJ7</accession>
<keyword evidence="1" id="KW-1133">Transmembrane helix</keyword>
<gene>
    <name evidence="2" type="ORF">P5G49_05285</name>
</gene>
<sequence>MDYNIRNWYKSRFGIIGSVFFVATCLLLMTGCNPLQGTATEKIINYEKNFEIVGSEKDELIGKVNPEIFFTANRSNEGLEQVGHNVYTKEGVKVNLQEGRYLITGQPAGNIFIYDENGNLVIREVVGYGGVASLSVDIKDSYTIFADGGYDYVNFTPLSTLPSTELTAGIWEVGLDIEAGEYIVSNDNGLGYLEVHEKGKEPILYEIIGGSQISQSTSRVSLIDGQKLRVTKISKVLFTPVED</sequence>